<dbReference type="InterPro" id="IPR050574">
    <property type="entry name" value="HPF/YfiA_ribosome-assoc"/>
</dbReference>
<sequence length="201" mass="23377">MQVHNVNLPITVTGRHVSVTEPMRDYAQRKVENLHLDYPRIIDAKIILDVENKERQKAEIILHCANHITIEVDTTTGDIYSAIDESVSKIARRMRKFKTRLLKSHHRPRNGSIKHIQEQVFTEESMHANTEHDDIEPVIIHRENFRMKPLFPDEAIMDLELSDRPFVLFHNAKNDGKLAILFRRKDGEYGMVEPEMNGHAA</sequence>
<proteinExistence type="predicted"/>
<dbReference type="NCBIfam" id="TIGR00741">
    <property type="entry name" value="yfiA"/>
    <property type="match status" value="1"/>
</dbReference>
<dbReference type="OrthoDB" id="9794975at2"/>
<dbReference type="Proteomes" id="UP000253426">
    <property type="component" value="Unassembled WGS sequence"/>
</dbReference>
<evidence type="ECO:0000256" key="2">
    <source>
        <dbReference type="ARBA" id="ARBA00038695"/>
    </source>
</evidence>
<dbReference type="EMBL" id="QNRR01000004">
    <property type="protein sequence ID" value="RBP44569.1"/>
    <property type="molecule type" value="Genomic_DNA"/>
</dbReference>
<dbReference type="AlphaFoldDB" id="A0A366HN41"/>
<dbReference type="InterPro" id="IPR003489">
    <property type="entry name" value="RHF/RaiA"/>
</dbReference>
<dbReference type="Gene3D" id="3.30.505.50">
    <property type="entry name" value="Sigma 54 modulation/S30EA ribosomal protein, C-terminal domain"/>
    <property type="match status" value="1"/>
</dbReference>
<dbReference type="GO" id="GO:0022627">
    <property type="term" value="C:cytosolic small ribosomal subunit"/>
    <property type="evidence" value="ECO:0007669"/>
    <property type="project" value="TreeGrafter"/>
</dbReference>
<dbReference type="InterPro" id="IPR038416">
    <property type="entry name" value="Ribosom_S30AE_C_sf"/>
</dbReference>
<reference evidence="5 6" key="1">
    <citation type="submission" date="2018-06" db="EMBL/GenBank/DDBJ databases">
        <title>Genomic Encyclopedia of Type Strains, Phase IV (KMG-IV): sequencing the most valuable type-strain genomes for metagenomic binning, comparative biology and taxonomic classification.</title>
        <authorList>
            <person name="Goeker M."/>
        </authorList>
    </citation>
    <scope>NUCLEOTIDE SEQUENCE [LARGE SCALE GENOMIC DNA]</scope>
    <source>
        <strain evidence="5 6">DSM 25532</strain>
    </source>
</reference>
<dbReference type="PANTHER" id="PTHR33231">
    <property type="entry name" value="30S RIBOSOMAL PROTEIN"/>
    <property type="match status" value="1"/>
</dbReference>
<gene>
    <name evidence="5" type="ORF">DES53_104390</name>
</gene>
<evidence type="ECO:0000256" key="3">
    <source>
        <dbReference type="ARBA" id="ARBA00041148"/>
    </source>
</evidence>
<dbReference type="GO" id="GO:0045900">
    <property type="term" value="P:negative regulation of translational elongation"/>
    <property type="evidence" value="ECO:0007669"/>
    <property type="project" value="TreeGrafter"/>
</dbReference>
<keyword evidence="6" id="KW-1185">Reference proteome</keyword>
<accession>A0A366HN41</accession>
<protein>
    <recommendedName>
        <fullName evidence="3">Ribosome hibernation promoting factor</fullName>
    </recommendedName>
</protein>
<dbReference type="Gene3D" id="3.30.160.100">
    <property type="entry name" value="Ribosome hibernation promotion factor-like"/>
    <property type="match status" value="1"/>
</dbReference>
<dbReference type="SUPFAM" id="SSF69754">
    <property type="entry name" value="Ribosome binding protein Y (YfiA homologue)"/>
    <property type="match status" value="1"/>
</dbReference>
<keyword evidence="1" id="KW-0810">Translation regulation</keyword>
<dbReference type="InterPro" id="IPR036567">
    <property type="entry name" value="RHF-like"/>
</dbReference>
<organism evidence="5 6">
    <name type="scientific">Roseimicrobium gellanilyticum</name>
    <dbReference type="NCBI Taxonomy" id="748857"/>
    <lineage>
        <taxon>Bacteria</taxon>
        <taxon>Pseudomonadati</taxon>
        <taxon>Verrucomicrobiota</taxon>
        <taxon>Verrucomicrobiia</taxon>
        <taxon>Verrucomicrobiales</taxon>
        <taxon>Verrucomicrobiaceae</taxon>
        <taxon>Roseimicrobium</taxon>
    </lineage>
</organism>
<feature type="domain" description="Sigma 54 modulation/S30EA ribosomal protein C-terminal" evidence="4">
    <location>
        <begin position="136"/>
        <end position="190"/>
    </location>
</feature>
<evidence type="ECO:0000313" key="5">
    <source>
        <dbReference type="EMBL" id="RBP44569.1"/>
    </source>
</evidence>
<dbReference type="Pfam" id="PF16321">
    <property type="entry name" value="Ribosom_S30AE_C"/>
    <property type="match status" value="1"/>
</dbReference>
<evidence type="ECO:0000259" key="4">
    <source>
        <dbReference type="Pfam" id="PF16321"/>
    </source>
</evidence>
<comment type="subunit">
    <text evidence="2">Associates exclusively with 100S ribosomes, which are dimers of 70S ribosomes.</text>
</comment>
<evidence type="ECO:0000313" key="6">
    <source>
        <dbReference type="Proteomes" id="UP000253426"/>
    </source>
</evidence>
<comment type="caution">
    <text evidence="5">The sequence shown here is derived from an EMBL/GenBank/DDBJ whole genome shotgun (WGS) entry which is preliminary data.</text>
</comment>
<evidence type="ECO:0000256" key="1">
    <source>
        <dbReference type="ARBA" id="ARBA00022845"/>
    </source>
</evidence>
<dbReference type="InterPro" id="IPR032528">
    <property type="entry name" value="Ribosom_S30AE_C"/>
</dbReference>
<dbReference type="Pfam" id="PF02482">
    <property type="entry name" value="Ribosomal_S30AE"/>
    <property type="match status" value="1"/>
</dbReference>
<dbReference type="CDD" id="cd00552">
    <property type="entry name" value="RaiA"/>
    <property type="match status" value="1"/>
</dbReference>
<dbReference type="RefSeq" id="WP_113958960.1">
    <property type="nucleotide sequence ID" value="NZ_QNRR01000004.1"/>
</dbReference>
<dbReference type="GO" id="GO:0043024">
    <property type="term" value="F:ribosomal small subunit binding"/>
    <property type="evidence" value="ECO:0007669"/>
    <property type="project" value="TreeGrafter"/>
</dbReference>
<dbReference type="PANTHER" id="PTHR33231:SF1">
    <property type="entry name" value="30S RIBOSOMAL PROTEIN"/>
    <property type="match status" value="1"/>
</dbReference>
<name>A0A366HN41_9BACT</name>